<keyword evidence="4 10" id="KW-0175">Coiled coil</keyword>
<evidence type="ECO:0000313" key="14">
    <source>
        <dbReference type="EMBL" id="EPZ31312.1"/>
    </source>
</evidence>
<dbReference type="Gene3D" id="1.20.120.720">
    <property type="entry name" value="Myosin VI head, motor domain, U50 subdomain"/>
    <property type="match status" value="1"/>
</dbReference>
<name>A0A075ANC2_ROZAC</name>
<dbReference type="OrthoDB" id="6108017at2759"/>
<protein>
    <submittedName>
        <fullName evidence="14">Myosin tail domain-containing protein</fullName>
    </submittedName>
</protein>
<evidence type="ECO:0000256" key="9">
    <source>
        <dbReference type="PROSITE-ProRule" id="PRU00782"/>
    </source>
</evidence>
<sequence>MGLEILFIGTSSLVSSISSLNVSYTGKFCAIEVDITMDESAEKYLKNTHRSAVNDVTEQAQWAEKKWVWVQDKEDGYAPAFIVNEIGDKVTCEFADGQQKTLEISQTEKMNPPKFEKVEDMADLSYLNEASVLHNLKQRYFSSLIYTYSGLFLVTVNPYHRLPIYSDQVVKMFKGKKRIEMPPHIYAVTDNAYRDMIQNHENQSILITGESGAGKTENTKKVIQYLTSITSDKMTSSGCLEEKIILANPILEAFGNAQTIRNNNSSRFGKFIRIEFNNAGAIAGGNIERYLLEKSRVVYQTSKERNYHIFYQFLKGAPVELRKKFLIDGTVNDYAYVKSSNKNIEGVDDTSEYKNLVEAMNVMNFHQNEQEDYFRIISAILHLGNLNIEEDKENQAQINDMAVVEKLCHILGVQVSDFVKGLLRPVIKAGRDWVSQARTASQVVYSVEALAKSLYERMFGKLVDRINQEIDLPGNKSTFIGVLDIAGFEIFQNNTFEQLCINYTNEKLQQFFNHHMFILEQEEYKKENIEWNFIDFGHDLQPTIDLIEKSNPVGIFSCLDEECVMPKATDKTFTEKIWGIWKGKSNKFETPRFGESFTLVHYAGKVEYSTKNWLDKNKDPLNENITKLLANSSENFVSKLFEDYLGNEDDIVSSRVVRAVKKGSFRTVSQKHRESLLTLMQQLYSTQPHFVRCIVPNEEKKPGKIHAQLVLDQLRCNGVLEGIRICRQGYPNRLLFADFKQRYEILNSSLVPKGFIDGKKAAQMLLEGLNLDKSQYRIGSTKVFFKAGALAELEDIRDAKLGRIFGDFQAVCRSYIHKRLFFKRVTFVKAVKVIQKNARVYVQLREWSWWRLYSKVKPLLNVTRTEEDLKKKDDQIISLESALQMQEKEKQTLMDMKNQLEIEKKKIEEELLHEKHATADQLEILKRTQQREIELDENLRLLTSEYEELETQFEENQKMKKSIQEELKKYKDQVEDQSVLIERIEKEKMNKEERLKYLESELNGQLALIQSSNSDKRVLDEKVMQMQKLLDESENRLEENSKQKNRLEIVIKELEEKLLKESEEREVLNRKRVSLENQVASMKAELEQIQKAKSELEISLQKKQIEFETINSKLHAEQKEREGLEKIKREISSKAELLSNELEQEKIEKEKIFKLKKKLETELEDLKHAVELKGDEETKQGEIRRLRENELNDLKTQLAALQQEFEDQKRRNLQAVESYKQRVEELEQENTMISKNKASLERKIEEIQAELEDKEENNSKLDKMRKQYELEIVNLKTKISSDESRIIELENEKMNLEKKVMNMQIMIDDAESKCSRLEREKSAFQKQLDLQKEEIEQEIQKRLTLESIRKKLALDISELGQRFEEEENAKLEIQRKLQAKIQEFEVYKEKYSKDSLEKMSQLENEKKIVEKELIEVKNKLQEVEFSYSSMEKTKNRYLADVEDLKHELELEHQATRNSEKSVKSLESQLNSLNIQLENERRLKEQVDSNNRKLQITIDSINQELENKNHSFNQLLRGKEMLESELKSLIDEIGDGGKNLHELEKMKKKLEIQVSELIHQLEDEEEEKRLLKENLKSLEFNISELKSKHENEIKSREERLEETRKVLLKEVNLLGEQLENEICLKNEITKQKNRLETELQDLTNSVDSSTKSRLDLEKAKKRSDQAIKDLELKIETEEKARKNYEELALRQERKANELSSALERIENNLEISEKQRKSLEKKVEELNLQLEGGEDSKSNLIELKKKLEKEIVLLREQLEEAEEEKKEFERFKLAGNFEMENLKTKIQQELEEKLEKSEESRKALLAANRLAELNIEEKNKEILNLEKNRKNLCLEIDQLKQKIENEISAKNEESNSRRKLSNDLKEISIRLESEIIKSQDLSENLNNFKLKAENAISKLESLEISKLRIEKNESLLKIQNKELEESLDVYIKEKKSSDEKIQNLEERLRNLQEKLEDESLELIDVLNSKRRIAEELDLEKQKFIKDSSEKETQIENLKRKFQNEILKLELELENDKKSILNQREFQIKLESQLENLQLKFDDQFQQLNSIKKEKDRLESKSSHLESLYNDSLKSQDQLSKDLNSSLAQLKNLKSYIDELEESKSSLEKQRKSLESTLEEHSEQVQIFLNEKSLLENNFQTLNNEHLELKKLHNDDYEQILSLNERIQKSEMQISLLQVELNKEKELNTDLMREKATLDHHSKELQIHILELETALTSDNINKGNKRLESQIEALSLALENETKQRFELARENKKVERQVKDLLYQISEKEKAKLRSDEEASKWEEKVKRLKSQLDELEMTENNLQLSKRRAEREAADEKEKSLRLERENEKLKTRLEKAIAASI</sequence>
<dbReference type="FunFam" id="1.20.120.720:FF:000001">
    <property type="entry name" value="Myosin heavy chain, muscle"/>
    <property type="match status" value="1"/>
</dbReference>
<feature type="domain" description="Myosin N-terminal SH3-like" evidence="13">
    <location>
        <begin position="63"/>
        <end position="112"/>
    </location>
</feature>
<evidence type="ECO:0000256" key="3">
    <source>
        <dbReference type="ARBA" id="ARBA00022840"/>
    </source>
</evidence>
<dbReference type="Pfam" id="PF02736">
    <property type="entry name" value="Myosin_N"/>
    <property type="match status" value="1"/>
</dbReference>
<dbReference type="Gene3D" id="1.20.5.340">
    <property type="match status" value="4"/>
</dbReference>
<dbReference type="GO" id="GO:0016020">
    <property type="term" value="C:membrane"/>
    <property type="evidence" value="ECO:0007669"/>
    <property type="project" value="TreeGrafter"/>
</dbReference>
<dbReference type="InterPro" id="IPR002928">
    <property type="entry name" value="Myosin_tail"/>
</dbReference>
<comment type="subunit">
    <text evidence="8">Binds to cdc4 and rlc1.</text>
</comment>
<dbReference type="GO" id="GO:0016459">
    <property type="term" value="C:myosin complex"/>
    <property type="evidence" value="ECO:0007669"/>
    <property type="project" value="UniProtKB-KW"/>
</dbReference>
<evidence type="ECO:0000256" key="4">
    <source>
        <dbReference type="ARBA" id="ARBA00023054"/>
    </source>
</evidence>
<dbReference type="CDD" id="cd01377">
    <property type="entry name" value="MYSc_class_II"/>
    <property type="match status" value="1"/>
</dbReference>
<comment type="similarity">
    <text evidence="1 9">Belongs to the TRAFAC class myosin-kinesin ATPase superfamily. Myosin family.</text>
</comment>
<keyword evidence="15" id="KW-1185">Reference proteome</keyword>
<evidence type="ECO:0000313" key="15">
    <source>
        <dbReference type="Proteomes" id="UP000030755"/>
    </source>
</evidence>
<evidence type="ECO:0000256" key="2">
    <source>
        <dbReference type="ARBA" id="ARBA00022741"/>
    </source>
</evidence>
<dbReference type="FunFam" id="1.10.10.820:FF:000001">
    <property type="entry name" value="Myosin heavy chain"/>
    <property type="match status" value="1"/>
</dbReference>
<dbReference type="SUPFAM" id="SSF52540">
    <property type="entry name" value="P-loop containing nucleoside triphosphate hydrolases"/>
    <property type="match status" value="1"/>
</dbReference>
<dbReference type="GO" id="GO:1902404">
    <property type="term" value="P:mitotic actomyosin contractile ring contraction"/>
    <property type="evidence" value="ECO:0007669"/>
    <property type="project" value="UniProtKB-ARBA"/>
</dbReference>
<dbReference type="Gene3D" id="3.40.850.10">
    <property type="entry name" value="Kinesin motor domain"/>
    <property type="match status" value="1"/>
</dbReference>
<dbReference type="InterPro" id="IPR036961">
    <property type="entry name" value="Kinesin_motor_dom_sf"/>
</dbReference>
<dbReference type="Gene3D" id="1.20.5.4820">
    <property type="match status" value="1"/>
</dbReference>
<gene>
    <name evidence="14" type="ORF">O9G_000957</name>
</gene>
<dbReference type="HOGENOM" id="CLU_000192_5_3_1"/>
<dbReference type="GO" id="GO:0051015">
    <property type="term" value="F:actin filament binding"/>
    <property type="evidence" value="ECO:0007669"/>
    <property type="project" value="InterPro"/>
</dbReference>
<keyword evidence="6 9" id="KW-0505">Motor protein</keyword>
<dbReference type="OMA" id="DVRFLHK"/>
<evidence type="ECO:0000259" key="12">
    <source>
        <dbReference type="PROSITE" id="PS51456"/>
    </source>
</evidence>
<dbReference type="InterPro" id="IPR027417">
    <property type="entry name" value="P-loop_NTPase"/>
</dbReference>
<dbReference type="PROSITE" id="PS51844">
    <property type="entry name" value="SH3_LIKE"/>
    <property type="match status" value="1"/>
</dbReference>
<dbReference type="FunFam" id="1.20.58.530:FF:000001">
    <property type="entry name" value="Myosin heavy chain"/>
    <property type="match status" value="1"/>
</dbReference>
<accession>A0A075ANC2</accession>
<dbReference type="Gene3D" id="2.30.30.360">
    <property type="entry name" value="Myosin S1 fragment, N-terminal"/>
    <property type="match status" value="1"/>
</dbReference>
<dbReference type="GO" id="GO:0000146">
    <property type="term" value="F:microfilament motor activity"/>
    <property type="evidence" value="ECO:0007669"/>
    <property type="project" value="TreeGrafter"/>
</dbReference>
<dbReference type="STRING" id="988480.A0A075ANC2"/>
<dbReference type="InterPro" id="IPR001609">
    <property type="entry name" value="Myosin_head_motor_dom-like"/>
</dbReference>
<evidence type="ECO:0000256" key="1">
    <source>
        <dbReference type="ARBA" id="ARBA00008314"/>
    </source>
</evidence>
<feature type="domain" description="Myosin motor" evidence="12">
    <location>
        <begin position="116"/>
        <end position="798"/>
    </location>
</feature>
<evidence type="ECO:0000256" key="11">
    <source>
        <dbReference type="SAM" id="MobiDB-lite"/>
    </source>
</evidence>
<dbReference type="InterPro" id="IPR008989">
    <property type="entry name" value="Myosin_S1_N"/>
</dbReference>
<evidence type="ECO:0000256" key="8">
    <source>
        <dbReference type="ARBA" id="ARBA00064372"/>
    </source>
</evidence>
<evidence type="ECO:0000256" key="6">
    <source>
        <dbReference type="ARBA" id="ARBA00023175"/>
    </source>
</evidence>
<keyword evidence="7 9" id="KW-0009">Actin-binding</keyword>
<evidence type="ECO:0000256" key="10">
    <source>
        <dbReference type="SAM" id="Coils"/>
    </source>
</evidence>
<dbReference type="SMART" id="SM00242">
    <property type="entry name" value="MYSc"/>
    <property type="match status" value="1"/>
</dbReference>
<dbReference type="Gene3D" id="1.20.58.530">
    <property type="match status" value="1"/>
</dbReference>
<proteinExistence type="inferred from homology"/>
<dbReference type="SUPFAM" id="SSF90257">
    <property type="entry name" value="Myosin rod fragments"/>
    <property type="match status" value="3"/>
</dbReference>
<dbReference type="Pfam" id="PF00063">
    <property type="entry name" value="Myosin_head"/>
    <property type="match status" value="1"/>
</dbReference>
<evidence type="ECO:0000256" key="7">
    <source>
        <dbReference type="ARBA" id="ARBA00023203"/>
    </source>
</evidence>
<dbReference type="PANTHER" id="PTHR13140">
    <property type="entry name" value="MYOSIN"/>
    <property type="match status" value="1"/>
</dbReference>
<dbReference type="GO" id="GO:0007015">
    <property type="term" value="P:actin filament organization"/>
    <property type="evidence" value="ECO:0007669"/>
    <property type="project" value="TreeGrafter"/>
</dbReference>
<keyword evidence="3 9" id="KW-0067">ATP-binding</keyword>
<dbReference type="GO" id="GO:1903475">
    <property type="term" value="P:mitotic actomyosin contractile ring assembly"/>
    <property type="evidence" value="ECO:0007669"/>
    <property type="project" value="UniProtKB-ARBA"/>
</dbReference>
<keyword evidence="2 9" id="KW-0547">Nucleotide-binding</keyword>
<dbReference type="InterPro" id="IPR004009">
    <property type="entry name" value="SH3_Myosin"/>
</dbReference>
<dbReference type="PRINTS" id="PR00193">
    <property type="entry name" value="MYOSINHEAVY"/>
</dbReference>
<feature type="region of interest" description="Disordered" evidence="11">
    <location>
        <begin position="2300"/>
        <end position="2324"/>
    </location>
</feature>
<dbReference type="Gene3D" id="1.10.10.820">
    <property type="match status" value="1"/>
</dbReference>
<dbReference type="GO" id="GO:0005524">
    <property type="term" value="F:ATP binding"/>
    <property type="evidence" value="ECO:0007669"/>
    <property type="project" value="UniProtKB-UniRule"/>
</dbReference>
<keyword evidence="5 9" id="KW-0518">Myosin</keyword>
<dbReference type="FunFam" id="1.20.5.4820:FF:000002">
    <property type="entry name" value="Myosin heavy chain 10"/>
    <property type="match status" value="1"/>
</dbReference>
<feature type="region of interest" description="Actin-binding" evidence="9">
    <location>
        <begin position="676"/>
        <end position="698"/>
    </location>
</feature>
<dbReference type="GO" id="GO:0120104">
    <property type="term" value="C:mitotic actomyosin contractile ring, proximal layer"/>
    <property type="evidence" value="ECO:0007669"/>
    <property type="project" value="UniProtKB-ARBA"/>
</dbReference>
<dbReference type="Pfam" id="PF01576">
    <property type="entry name" value="Myosin_tail_1"/>
    <property type="match status" value="2"/>
</dbReference>
<evidence type="ECO:0000256" key="5">
    <source>
        <dbReference type="ARBA" id="ARBA00023123"/>
    </source>
</evidence>
<organism evidence="14 15">
    <name type="scientific">Rozella allomycis (strain CSF55)</name>
    <dbReference type="NCBI Taxonomy" id="988480"/>
    <lineage>
        <taxon>Eukaryota</taxon>
        <taxon>Fungi</taxon>
        <taxon>Fungi incertae sedis</taxon>
        <taxon>Cryptomycota</taxon>
        <taxon>Cryptomycota incertae sedis</taxon>
        <taxon>Rozella</taxon>
    </lineage>
</organism>
<feature type="coiled-coil region" evidence="10">
    <location>
        <begin position="862"/>
        <end position="2192"/>
    </location>
</feature>
<reference evidence="14 15" key="1">
    <citation type="journal article" date="2013" name="Curr. Biol.">
        <title>Shared signatures of parasitism and phylogenomics unite Cryptomycota and microsporidia.</title>
        <authorList>
            <person name="James T.Y."/>
            <person name="Pelin A."/>
            <person name="Bonen L."/>
            <person name="Ahrendt S."/>
            <person name="Sain D."/>
            <person name="Corradi N."/>
            <person name="Stajich J.E."/>
        </authorList>
    </citation>
    <scope>NUCLEOTIDE SEQUENCE [LARGE SCALE GENOMIC DNA]</scope>
    <source>
        <strain evidence="14 15">CSF55</strain>
    </source>
</reference>
<dbReference type="PANTHER" id="PTHR13140:SF857">
    <property type="entry name" value="MYOSIN-11"/>
    <property type="match status" value="1"/>
</dbReference>
<dbReference type="EMBL" id="KE561265">
    <property type="protein sequence ID" value="EPZ31312.1"/>
    <property type="molecule type" value="Genomic_DNA"/>
</dbReference>
<dbReference type="Proteomes" id="UP000030755">
    <property type="component" value="Unassembled WGS sequence"/>
</dbReference>
<feature type="compositionally biased region" description="Basic and acidic residues" evidence="11">
    <location>
        <begin position="2308"/>
        <end position="2324"/>
    </location>
</feature>
<evidence type="ECO:0000259" key="13">
    <source>
        <dbReference type="PROSITE" id="PS51844"/>
    </source>
</evidence>
<feature type="binding site" evidence="9">
    <location>
        <begin position="209"/>
        <end position="216"/>
    </location>
    <ligand>
        <name>ATP</name>
        <dbReference type="ChEBI" id="CHEBI:30616"/>
    </ligand>
</feature>
<dbReference type="PROSITE" id="PS51456">
    <property type="entry name" value="MYOSIN_MOTOR"/>
    <property type="match status" value="1"/>
</dbReference>
<dbReference type="FunFam" id="3.40.850.10:FF:000101">
    <property type="entry name" value="Slow myosin heavy chain 2"/>
    <property type="match status" value="1"/>
</dbReference>